<protein>
    <submittedName>
        <fullName evidence="3">Cilia- and flagella-associated protein 91</fullName>
    </submittedName>
</protein>
<dbReference type="OMA" id="YEMEARQ"/>
<keyword evidence="3" id="KW-0282">Flagellum</keyword>
<keyword evidence="3" id="KW-0969">Cilium</keyword>
<dbReference type="GeneID" id="103066280"/>
<evidence type="ECO:0000313" key="2">
    <source>
        <dbReference type="Proteomes" id="UP000695026"/>
    </source>
</evidence>
<keyword evidence="3" id="KW-0966">Cell projection</keyword>
<dbReference type="PANTHER" id="PTHR22455:SF10">
    <property type="entry name" value="CILIA- AND FLAGELLA-ASSOCIATED PROTEIN 91"/>
    <property type="match status" value="1"/>
</dbReference>
<sequence>MFEGKEKRLELIRELRTTHALQEDGQLLKKAEKQVTLALQRQRDLHEHKMSLMEKHLARVEGRVLANMLDFLSKELIRLQEERRIHAFAMLAERQRRMREAEESGRRQVEERRRREEDEIFRQVVKVHQKTVDSYLEDIILNSMESTAEEQSKEEVQRMAVEINNIAYEMEARQSHLQSEEIVAELVYSFLIPEVQKITIKEKVRQAQRKHIHAAHQIIHGNTETAVGQLFSTGFPEAINVEFPQNGLLSVTPTGQDVAEQQEIKPPDTQGQQDKTLEDSHCTESARPPEQ</sequence>
<dbReference type="PANTHER" id="PTHR22455">
    <property type="entry name" value="CILIA- AND FLAGELLA-ASSOCIATED PROTEIN 91"/>
    <property type="match status" value="1"/>
</dbReference>
<dbReference type="AlphaFoldDB" id="A0A9F2NQ20"/>
<keyword evidence="2" id="KW-1185">Reference proteome</keyword>
<feature type="region of interest" description="Disordered" evidence="1">
    <location>
        <begin position="253"/>
        <end position="291"/>
    </location>
</feature>
<dbReference type="KEGG" id="pbi:103066280"/>
<evidence type="ECO:0000256" key="1">
    <source>
        <dbReference type="SAM" id="MobiDB-lite"/>
    </source>
</evidence>
<dbReference type="Proteomes" id="UP000695026">
    <property type="component" value="Unplaced"/>
</dbReference>
<dbReference type="OrthoDB" id="567787at2759"/>
<accession>A0A9F2NQ20</accession>
<reference evidence="3" key="1">
    <citation type="submission" date="2025-08" db="UniProtKB">
        <authorList>
            <consortium name="RefSeq"/>
        </authorList>
    </citation>
    <scope>IDENTIFICATION</scope>
    <source>
        <tissue evidence="3">Liver</tissue>
    </source>
</reference>
<proteinExistence type="predicted"/>
<gene>
    <name evidence="3" type="primary">LOC103066280</name>
</gene>
<name>A0A9F2NQ20_PYTBI</name>
<dbReference type="RefSeq" id="XP_007424222.1">
    <property type="nucleotide sequence ID" value="XM_007424160.2"/>
</dbReference>
<dbReference type="InterPro" id="IPR026720">
    <property type="entry name" value="CFAP91"/>
</dbReference>
<feature type="compositionally biased region" description="Basic and acidic residues" evidence="1">
    <location>
        <begin position="275"/>
        <end position="291"/>
    </location>
</feature>
<evidence type="ECO:0000313" key="3">
    <source>
        <dbReference type="RefSeq" id="XP_007424222.1"/>
    </source>
</evidence>
<organism evidence="2 3">
    <name type="scientific">Python bivittatus</name>
    <name type="common">Burmese python</name>
    <name type="synonym">Python molurus bivittatus</name>
    <dbReference type="NCBI Taxonomy" id="176946"/>
    <lineage>
        <taxon>Eukaryota</taxon>
        <taxon>Metazoa</taxon>
        <taxon>Chordata</taxon>
        <taxon>Craniata</taxon>
        <taxon>Vertebrata</taxon>
        <taxon>Euteleostomi</taxon>
        <taxon>Lepidosauria</taxon>
        <taxon>Squamata</taxon>
        <taxon>Bifurcata</taxon>
        <taxon>Unidentata</taxon>
        <taxon>Episquamata</taxon>
        <taxon>Toxicofera</taxon>
        <taxon>Serpentes</taxon>
        <taxon>Henophidia</taxon>
        <taxon>Pythonidae</taxon>
        <taxon>Python</taxon>
    </lineage>
</organism>